<comment type="caution">
    <text evidence="2">The sequence shown here is derived from an EMBL/GenBank/DDBJ whole genome shotgun (WGS) entry which is preliminary data.</text>
</comment>
<evidence type="ECO:0000313" key="3">
    <source>
        <dbReference type="Proteomes" id="UP000034235"/>
    </source>
</evidence>
<sequence>MKNCRVLIIFISLFTFLFTLPSTLNHSFAQSFDIASIYQINDEEATTGDIVSSVTGKGLVRSDVAYDNNIFGVIQDTPVIVFKEVEEDTGKSIVRQGDAVVKVTNYNGDIEPGVQITTSPIKGFGMKATQSGYVVGVVTSEFRPAGKTTHEGKEYDTGIVNIAMKIEFAEISEPRNVSRSLSYLNAAIFRNVQDPEKFFNFLKYITAGVIGVSSFAIGFFTFSRAIPKGIEAIGRNPLAKGAIEFSIILNLILTIVTVSVGLIISILVLRL</sequence>
<dbReference type="EMBL" id="LBUP01000004">
    <property type="protein sequence ID" value="KKQ66707.1"/>
    <property type="molecule type" value="Genomic_DNA"/>
</dbReference>
<proteinExistence type="predicted"/>
<dbReference type="InterPro" id="IPR038662">
    <property type="entry name" value="ATP_synth_F0_csu_sf"/>
</dbReference>
<reference evidence="2 3" key="1">
    <citation type="journal article" date="2015" name="Nature">
        <title>rRNA introns, odd ribosomes, and small enigmatic genomes across a large radiation of phyla.</title>
        <authorList>
            <person name="Brown C.T."/>
            <person name="Hug L.A."/>
            <person name="Thomas B.C."/>
            <person name="Sharon I."/>
            <person name="Castelle C.J."/>
            <person name="Singh A."/>
            <person name="Wilkins M.J."/>
            <person name="Williams K.H."/>
            <person name="Banfield J.F."/>
        </authorList>
    </citation>
    <scope>NUCLEOTIDE SEQUENCE [LARGE SCALE GENOMIC DNA]</scope>
</reference>
<feature type="transmembrane region" description="Helical" evidence="1">
    <location>
        <begin position="201"/>
        <end position="226"/>
    </location>
</feature>
<accession>A0A0G0JIW0</accession>
<name>A0A0G0JIW0_9BACT</name>
<evidence type="ECO:0000313" key="2">
    <source>
        <dbReference type="EMBL" id="KKQ66707.1"/>
    </source>
</evidence>
<feature type="transmembrane region" description="Helical" evidence="1">
    <location>
        <begin position="247"/>
        <end position="269"/>
    </location>
</feature>
<protein>
    <submittedName>
        <fullName evidence="2">Uncharacterized protein</fullName>
    </submittedName>
</protein>
<keyword evidence="1" id="KW-1133">Transmembrane helix</keyword>
<evidence type="ECO:0000256" key="1">
    <source>
        <dbReference type="SAM" id="Phobius"/>
    </source>
</evidence>
<keyword evidence="1" id="KW-0812">Transmembrane</keyword>
<keyword evidence="1" id="KW-0472">Membrane</keyword>
<dbReference type="Proteomes" id="UP000034235">
    <property type="component" value="Unassembled WGS sequence"/>
</dbReference>
<gene>
    <name evidence="2" type="ORF">US86_C0004G0025</name>
</gene>
<dbReference type="Gene3D" id="1.20.20.10">
    <property type="entry name" value="F1F0 ATP synthase subunit C"/>
    <property type="match status" value="1"/>
</dbReference>
<organism evidence="2 3">
    <name type="scientific">Candidatus Daviesbacteria bacterium GW2011_GWA2_38_24</name>
    <dbReference type="NCBI Taxonomy" id="1618422"/>
    <lineage>
        <taxon>Bacteria</taxon>
        <taxon>Candidatus Daviesiibacteriota</taxon>
    </lineage>
</organism>
<dbReference type="AlphaFoldDB" id="A0A0G0JIW0"/>